<dbReference type="AlphaFoldDB" id="A0A9N9DCD9"/>
<reference evidence="2" key="1">
    <citation type="submission" date="2021-06" db="EMBL/GenBank/DDBJ databases">
        <authorList>
            <person name="Kallberg Y."/>
            <person name="Tangrot J."/>
            <person name="Rosling A."/>
        </authorList>
    </citation>
    <scope>NUCLEOTIDE SEQUENCE</scope>
    <source>
        <strain evidence="2">IA702</strain>
    </source>
</reference>
<dbReference type="EMBL" id="CAJVPJ010002848">
    <property type="protein sequence ID" value="CAG8630516.1"/>
    <property type="molecule type" value="Genomic_DNA"/>
</dbReference>
<proteinExistence type="predicted"/>
<feature type="compositionally biased region" description="Polar residues" evidence="1">
    <location>
        <begin position="81"/>
        <end position="97"/>
    </location>
</feature>
<accession>A0A9N9DCD9</accession>
<dbReference type="Proteomes" id="UP000789572">
    <property type="component" value="Unassembled WGS sequence"/>
</dbReference>
<protein>
    <submittedName>
        <fullName evidence="2">24_t:CDS:1</fullName>
    </submittedName>
</protein>
<evidence type="ECO:0000313" key="3">
    <source>
        <dbReference type="Proteomes" id="UP000789572"/>
    </source>
</evidence>
<comment type="caution">
    <text evidence="2">The sequence shown here is derived from an EMBL/GenBank/DDBJ whole genome shotgun (WGS) entry which is preliminary data.</text>
</comment>
<feature type="non-terminal residue" evidence="2">
    <location>
        <position position="97"/>
    </location>
</feature>
<sequence length="97" mass="10703">MFYSPRRQHLLHAMTRGAAIICKRNNAGVDLIIPVLLASSSSVVFTSSFADDPTSQNMHQYPEDFAFQPVHIDEPCDDLTSETTADSSIKTTRLSST</sequence>
<name>A0A9N9DCD9_9GLOM</name>
<evidence type="ECO:0000256" key="1">
    <source>
        <dbReference type="SAM" id="MobiDB-lite"/>
    </source>
</evidence>
<organism evidence="2 3">
    <name type="scientific">Paraglomus occultum</name>
    <dbReference type="NCBI Taxonomy" id="144539"/>
    <lineage>
        <taxon>Eukaryota</taxon>
        <taxon>Fungi</taxon>
        <taxon>Fungi incertae sedis</taxon>
        <taxon>Mucoromycota</taxon>
        <taxon>Glomeromycotina</taxon>
        <taxon>Glomeromycetes</taxon>
        <taxon>Paraglomerales</taxon>
        <taxon>Paraglomeraceae</taxon>
        <taxon>Paraglomus</taxon>
    </lineage>
</organism>
<keyword evidence="3" id="KW-1185">Reference proteome</keyword>
<gene>
    <name evidence="2" type="ORF">POCULU_LOCUS8869</name>
</gene>
<dbReference type="OrthoDB" id="107110at2759"/>
<feature type="region of interest" description="Disordered" evidence="1">
    <location>
        <begin position="77"/>
        <end position="97"/>
    </location>
</feature>
<evidence type="ECO:0000313" key="2">
    <source>
        <dbReference type="EMBL" id="CAG8630516.1"/>
    </source>
</evidence>